<evidence type="ECO:0000256" key="2">
    <source>
        <dbReference type="ARBA" id="ARBA00004286"/>
    </source>
</evidence>
<gene>
    <name evidence="10" type="ORF">RHS01_05712</name>
</gene>
<protein>
    <submittedName>
        <fullName evidence="10">SET domains protein</fullName>
    </submittedName>
</protein>
<feature type="region of interest" description="Disordered" evidence="8">
    <location>
        <begin position="323"/>
        <end position="383"/>
    </location>
</feature>
<keyword evidence="7" id="KW-0539">Nucleus</keyword>
<dbReference type="InterPro" id="IPR038190">
    <property type="entry name" value="SRI_sf"/>
</dbReference>
<dbReference type="PROSITE" id="PS50280">
    <property type="entry name" value="SET"/>
    <property type="match status" value="1"/>
</dbReference>
<reference evidence="10" key="1">
    <citation type="submission" date="2020-09" db="EMBL/GenBank/DDBJ databases">
        <title>Comparative genome analyses of four rice-infecting Rhizoctonia solani isolates reveal extensive enrichment of homogalacturonan modification genes.</title>
        <authorList>
            <person name="Lee D.-Y."/>
            <person name="Jeon J."/>
            <person name="Kim K.-T."/>
            <person name="Cheong K."/>
            <person name="Song H."/>
            <person name="Choi G."/>
            <person name="Ko J."/>
            <person name="Opiyo S.O."/>
            <person name="Zuo S."/>
            <person name="Madhav S."/>
            <person name="Lee Y.-H."/>
            <person name="Wang G.-L."/>
        </authorList>
    </citation>
    <scope>NUCLEOTIDE SEQUENCE</scope>
    <source>
        <strain evidence="10">AG1-IA B2</strain>
    </source>
</reference>
<evidence type="ECO:0000313" key="11">
    <source>
        <dbReference type="Proteomes" id="UP000614334"/>
    </source>
</evidence>
<comment type="caution">
    <text evidence="10">The sequence shown here is derived from an EMBL/GenBank/DDBJ whole genome shotgun (WGS) entry which is preliminary data.</text>
</comment>
<proteinExistence type="predicted"/>
<evidence type="ECO:0000256" key="4">
    <source>
        <dbReference type="ARBA" id="ARBA00022603"/>
    </source>
</evidence>
<dbReference type="InterPro" id="IPR050777">
    <property type="entry name" value="SET2_Histone-Lys_MeTrsfase"/>
</dbReference>
<dbReference type="PANTHER" id="PTHR22884">
    <property type="entry name" value="SET DOMAIN PROTEINS"/>
    <property type="match status" value="1"/>
</dbReference>
<keyword evidence="5" id="KW-0808">Transferase</keyword>
<feature type="region of interest" description="Disordered" evidence="8">
    <location>
        <begin position="459"/>
        <end position="528"/>
    </location>
</feature>
<accession>A0A8H7IAM3</accession>
<dbReference type="SMART" id="SM00317">
    <property type="entry name" value="SET"/>
    <property type="match status" value="1"/>
</dbReference>
<evidence type="ECO:0000256" key="8">
    <source>
        <dbReference type="SAM" id="MobiDB-lite"/>
    </source>
</evidence>
<evidence type="ECO:0000313" key="10">
    <source>
        <dbReference type="EMBL" id="KAF8754994.1"/>
    </source>
</evidence>
<dbReference type="Gene3D" id="1.10.1740.100">
    <property type="entry name" value="Set2, Rpb1 interacting domain"/>
    <property type="match status" value="1"/>
</dbReference>
<dbReference type="GO" id="GO:0008168">
    <property type="term" value="F:methyltransferase activity"/>
    <property type="evidence" value="ECO:0007669"/>
    <property type="project" value="UniProtKB-KW"/>
</dbReference>
<feature type="compositionally biased region" description="Low complexity" evidence="8">
    <location>
        <begin position="496"/>
        <end position="515"/>
    </location>
</feature>
<dbReference type="Gene3D" id="2.170.270.10">
    <property type="entry name" value="SET domain"/>
    <property type="match status" value="1"/>
</dbReference>
<keyword evidence="4" id="KW-0489">Methyltransferase</keyword>
<name>A0A8H7IAM3_9AGAM</name>
<dbReference type="EMBL" id="JACYCF010000009">
    <property type="protein sequence ID" value="KAF8754994.1"/>
    <property type="molecule type" value="Genomic_DNA"/>
</dbReference>
<evidence type="ECO:0000256" key="5">
    <source>
        <dbReference type="ARBA" id="ARBA00022679"/>
    </source>
</evidence>
<evidence type="ECO:0000256" key="6">
    <source>
        <dbReference type="ARBA" id="ARBA00022691"/>
    </source>
</evidence>
<keyword evidence="6" id="KW-0949">S-adenosyl-L-methionine</keyword>
<sequence length="528" mass="59214">MVQLIGDLPRAEEEAAQHYQEIKENWYQYQTLGKSRNAEEGDDFVYEYVGDVVNETVLRKRMREYAEEGIQHFYFMMLQREQYIDATKRGGKGRFANHSCNPNCYVAKWVVGKRIRMGIFAKRDIEENEELTFNYNVDRYGGKTQTDVRANEMLGALGAASKSTTVKGRDAWNMAAADDPIPLEPSEAQYIISSLRQLMNERTFLIVILKRIGASEADAIRELMQLRCFGLLAGILEENYTETHTDKEIVEIILQSWQSWPLMNRGKIVQSGIEEKLKVIAQGEDETLKELADKLLTKWSTLEETGYRIPKRKNEDLLEAEDRSKRLTASESPPHDSDPDPQPIPVFKATPLLGGGAHRRIGPLPPPPPPEHSSSTPEPNLLRRPTKSELDAIIARASETASPVPSSIALPTLRLMITDKIAETEMRRYGHSNSKFEKLSDEKTEKVKKFVKLSAAKYISRQKKQRQGSDSTPNDLEVEVDTALTTPNDGESKVLPFPTSSATPSGSTPDAPASSLADMQLDSGSARA</sequence>
<evidence type="ECO:0000259" key="9">
    <source>
        <dbReference type="PROSITE" id="PS50280"/>
    </source>
</evidence>
<dbReference type="GO" id="GO:0005634">
    <property type="term" value="C:nucleus"/>
    <property type="evidence" value="ECO:0007669"/>
    <property type="project" value="UniProtKB-SubCell"/>
</dbReference>
<organism evidence="10 11">
    <name type="scientific">Rhizoctonia solani</name>
    <dbReference type="NCBI Taxonomy" id="456999"/>
    <lineage>
        <taxon>Eukaryota</taxon>
        <taxon>Fungi</taxon>
        <taxon>Dikarya</taxon>
        <taxon>Basidiomycota</taxon>
        <taxon>Agaricomycotina</taxon>
        <taxon>Agaricomycetes</taxon>
        <taxon>Cantharellales</taxon>
        <taxon>Ceratobasidiaceae</taxon>
        <taxon>Rhizoctonia</taxon>
    </lineage>
</organism>
<evidence type="ECO:0000256" key="1">
    <source>
        <dbReference type="ARBA" id="ARBA00004123"/>
    </source>
</evidence>
<dbReference type="GO" id="GO:0032259">
    <property type="term" value="P:methylation"/>
    <property type="evidence" value="ECO:0007669"/>
    <property type="project" value="UniProtKB-KW"/>
</dbReference>
<feature type="domain" description="SET" evidence="9">
    <location>
        <begin position="24"/>
        <end position="136"/>
    </location>
</feature>
<dbReference type="SUPFAM" id="SSF82199">
    <property type="entry name" value="SET domain"/>
    <property type="match status" value="1"/>
</dbReference>
<dbReference type="GO" id="GO:0005694">
    <property type="term" value="C:chromosome"/>
    <property type="evidence" value="ECO:0007669"/>
    <property type="project" value="UniProtKB-SubCell"/>
</dbReference>
<dbReference type="AlphaFoldDB" id="A0A8H7IAM3"/>
<comment type="subcellular location">
    <subcellularLocation>
        <location evidence="2">Chromosome</location>
    </subcellularLocation>
    <subcellularLocation>
        <location evidence="1">Nucleus</location>
    </subcellularLocation>
</comment>
<keyword evidence="3" id="KW-0158">Chromosome</keyword>
<dbReference type="InterPro" id="IPR046341">
    <property type="entry name" value="SET_dom_sf"/>
</dbReference>
<dbReference type="Proteomes" id="UP000614334">
    <property type="component" value="Unassembled WGS sequence"/>
</dbReference>
<dbReference type="Pfam" id="PF00856">
    <property type="entry name" value="SET"/>
    <property type="match status" value="1"/>
</dbReference>
<dbReference type="InterPro" id="IPR001214">
    <property type="entry name" value="SET_dom"/>
</dbReference>
<evidence type="ECO:0000256" key="7">
    <source>
        <dbReference type="ARBA" id="ARBA00023242"/>
    </source>
</evidence>
<evidence type="ECO:0000256" key="3">
    <source>
        <dbReference type="ARBA" id="ARBA00022454"/>
    </source>
</evidence>